<dbReference type="Gene3D" id="3.60.110.10">
    <property type="entry name" value="Carbon-nitrogen hydrolase"/>
    <property type="match status" value="1"/>
</dbReference>
<sequence>MKVVKVASAQLASVFMNREASLAKVLDAMSEAAANGATLMAFPETFVPGYPSWADFSDASTFDDPAQKAAYAIYLDNAVDIARGDLDDVVALAAELGMFVYLGIAERSSSGHSIYCTLVAIDPVGGIVSAHRKLKPTYGERLMWADGDGNGLVVHEADIASDPASGGNHGVKVSGLNCWENWMPLARTAMYAQGTEVHIATWPGSPGTSHDISRFVAREGRVFVVSSGAVLGKQHVPADFPVLDQMLEIADTWASGGSIIVSPDGETLAAGEPHEECIIYADLDLALVRGEHQNFDPVGHYSRPDVLQLTVDRTRREPATFI</sequence>
<dbReference type="InterPro" id="IPR003010">
    <property type="entry name" value="C-N_Hydrolase"/>
</dbReference>
<dbReference type="OrthoDB" id="9811121at2"/>
<dbReference type="InterPro" id="IPR036526">
    <property type="entry name" value="C-N_Hydrolase_sf"/>
</dbReference>
<keyword evidence="4" id="KW-0378">Hydrolase</keyword>
<dbReference type="Proteomes" id="UP000011863">
    <property type="component" value="Chromosome"/>
</dbReference>
<dbReference type="InterPro" id="IPR044149">
    <property type="entry name" value="Nitrilases_CHs"/>
</dbReference>
<comment type="similarity">
    <text evidence="1">Belongs to the carbon-nitrogen hydrolase superfamily. Nitrilase family.</text>
</comment>
<feature type="active site" description="Proton acceptor" evidence="2">
    <location>
        <position position="44"/>
    </location>
</feature>
<dbReference type="Pfam" id="PF00795">
    <property type="entry name" value="CN_hydrolase"/>
    <property type="match status" value="1"/>
</dbReference>
<name>A0A6C7E037_ILUCY</name>
<evidence type="ECO:0000256" key="1">
    <source>
        <dbReference type="ARBA" id="ARBA00008129"/>
    </source>
</evidence>
<reference evidence="4 5" key="1">
    <citation type="journal article" date="2013" name="Int. J. Syst. Evol. Microbiol.">
        <title>Ilumatobacter nonamiense sp. nov. and Ilumatobacter coccineum sp. nov., isolated from seashore sand.</title>
        <authorList>
            <person name="Matsumoto A."/>
            <person name="Kasai H."/>
            <person name="Matsuo Y."/>
            <person name="Shizuri Y."/>
            <person name="Ichikawa N."/>
            <person name="Fujita N."/>
            <person name="Omura S."/>
            <person name="Takahashi Y."/>
        </authorList>
    </citation>
    <scope>NUCLEOTIDE SEQUENCE [LARGE SCALE GENOMIC DNA]</scope>
    <source>
        <strain evidence="5">NBRC 103263 / KCTC 29153 / YM16-304</strain>
    </source>
</reference>
<dbReference type="PROSITE" id="PS50263">
    <property type="entry name" value="CN_HYDROLASE"/>
    <property type="match status" value="1"/>
</dbReference>
<dbReference type="GO" id="GO:0000257">
    <property type="term" value="F:nitrilase activity"/>
    <property type="evidence" value="ECO:0007669"/>
    <property type="project" value="UniProtKB-ARBA"/>
</dbReference>
<evidence type="ECO:0000259" key="3">
    <source>
        <dbReference type="PROSITE" id="PS50263"/>
    </source>
</evidence>
<evidence type="ECO:0000313" key="4">
    <source>
        <dbReference type="EMBL" id="BAN00401.1"/>
    </source>
</evidence>
<evidence type="ECO:0000313" key="5">
    <source>
        <dbReference type="Proteomes" id="UP000011863"/>
    </source>
</evidence>
<dbReference type="SUPFAM" id="SSF56317">
    <property type="entry name" value="Carbon-nitrogen hydrolase"/>
    <property type="match status" value="1"/>
</dbReference>
<dbReference type="CDD" id="cd07564">
    <property type="entry name" value="nitrilases_CHs"/>
    <property type="match status" value="1"/>
</dbReference>
<dbReference type="PANTHER" id="PTHR46044">
    <property type="entry name" value="NITRILASE"/>
    <property type="match status" value="1"/>
</dbReference>
<keyword evidence="5" id="KW-1185">Reference proteome</keyword>
<accession>A0A6C7E037</accession>
<organism evidence="4 5">
    <name type="scientific">Ilumatobacter coccineus (strain NBRC 103263 / KCTC 29153 / YM16-304)</name>
    <dbReference type="NCBI Taxonomy" id="1313172"/>
    <lineage>
        <taxon>Bacteria</taxon>
        <taxon>Bacillati</taxon>
        <taxon>Actinomycetota</taxon>
        <taxon>Acidimicrobiia</taxon>
        <taxon>Acidimicrobiales</taxon>
        <taxon>Ilumatobacteraceae</taxon>
        <taxon>Ilumatobacter</taxon>
    </lineage>
</organism>
<dbReference type="InterPro" id="IPR000132">
    <property type="entry name" value="Nitrilase/CN_hydratase_CS"/>
</dbReference>
<gene>
    <name evidence="4" type="ORF">YM304_00870</name>
</gene>
<feature type="domain" description="CN hydrolase" evidence="3">
    <location>
        <begin position="4"/>
        <end position="285"/>
    </location>
</feature>
<proteinExistence type="inferred from homology"/>
<dbReference type="KEGG" id="aym:YM304_00870"/>
<dbReference type="PANTHER" id="PTHR46044:SF1">
    <property type="entry name" value="CN HYDROLASE DOMAIN-CONTAINING PROTEIN"/>
    <property type="match status" value="1"/>
</dbReference>
<evidence type="ECO:0000256" key="2">
    <source>
        <dbReference type="PROSITE-ProRule" id="PRU10139"/>
    </source>
</evidence>
<dbReference type="RefSeq" id="WP_015439649.1">
    <property type="nucleotide sequence ID" value="NC_020520.1"/>
</dbReference>
<dbReference type="AlphaFoldDB" id="A0A6C7E037"/>
<protein>
    <submittedName>
        <fullName evidence="4">Putative carbon-nitrogen hydrolase</fullName>
    </submittedName>
</protein>
<dbReference type="EMBL" id="AP012057">
    <property type="protein sequence ID" value="BAN00401.1"/>
    <property type="molecule type" value="Genomic_DNA"/>
</dbReference>
<dbReference type="PROSITE" id="PS00920">
    <property type="entry name" value="NITRIL_CHT_1"/>
    <property type="match status" value="1"/>
</dbReference>